<keyword evidence="2" id="KW-0472">Membrane</keyword>
<keyword evidence="2" id="KW-0812">Transmembrane</keyword>
<dbReference type="Proteomes" id="UP000580910">
    <property type="component" value="Unassembled WGS sequence"/>
</dbReference>
<evidence type="ECO:0000256" key="2">
    <source>
        <dbReference type="SAM" id="Phobius"/>
    </source>
</evidence>
<proteinExistence type="predicted"/>
<keyword evidence="5" id="KW-1185">Reference proteome</keyword>
<keyword evidence="2" id="KW-1133">Transmembrane helix</keyword>
<feature type="region of interest" description="Disordered" evidence="1">
    <location>
        <begin position="1"/>
        <end position="31"/>
    </location>
</feature>
<comment type="caution">
    <text evidence="4">The sequence shown here is derived from an EMBL/GenBank/DDBJ whole genome shotgun (WGS) entry which is preliminary data.</text>
</comment>
<feature type="transmembrane region" description="Helical" evidence="2">
    <location>
        <begin position="127"/>
        <end position="148"/>
    </location>
</feature>
<dbReference type="InterPro" id="IPR025328">
    <property type="entry name" value="DUF4234"/>
</dbReference>
<reference evidence="4 5" key="1">
    <citation type="submission" date="2020-07" db="EMBL/GenBank/DDBJ databases">
        <title>Sequencing the genomes of 1000 actinobacteria strains.</title>
        <authorList>
            <person name="Klenk H.-P."/>
        </authorList>
    </citation>
    <scope>NUCLEOTIDE SEQUENCE [LARGE SCALE GENOMIC DNA]</scope>
    <source>
        <strain evidence="4 5">DSM 21349</strain>
    </source>
</reference>
<dbReference type="AlphaFoldDB" id="A0A7W3PAL8"/>
<evidence type="ECO:0000256" key="1">
    <source>
        <dbReference type="SAM" id="MobiDB-lite"/>
    </source>
</evidence>
<accession>A0A7W3PAL8</accession>
<organism evidence="4 5">
    <name type="scientific">Nocardioides ginsengisegetis</name>
    <dbReference type="NCBI Taxonomy" id="661491"/>
    <lineage>
        <taxon>Bacteria</taxon>
        <taxon>Bacillati</taxon>
        <taxon>Actinomycetota</taxon>
        <taxon>Actinomycetes</taxon>
        <taxon>Propionibacteriales</taxon>
        <taxon>Nocardioidaceae</taxon>
        <taxon>Nocardioides</taxon>
    </lineage>
</organism>
<protein>
    <recommendedName>
        <fullName evidence="3">DUF4234 domain-containing protein</fullName>
    </recommendedName>
</protein>
<feature type="domain" description="DUF4234" evidence="3">
    <location>
        <begin position="52"/>
        <end position="155"/>
    </location>
</feature>
<dbReference type="EMBL" id="JACGXA010000001">
    <property type="protein sequence ID" value="MBA8804733.1"/>
    <property type="molecule type" value="Genomic_DNA"/>
</dbReference>
<feature type="transmembrane region" description="Helical" evidence="2">
    <location>
        <begin position="53"/>
        <end position="74"/>
    </location>
</feature>
<evidence type="ECO:0000313" key="5">
    <source>
        <dbReference type="Proteomes" id="UP000580910"/>
    </source>
</evidence>
<evidence type="ECO:0000259" key="3">
    <source>
        <dbReference type="Pfam" id="PF14018"/>
    </source>
</evidence>
<feature type="transmembrane region" description="Helical" evidence="2">
    <location>
        <begin position="86"/>
        <end position="107"/>
    </location>
</feature>
<dbReference type="RefSeq" id="WP_220481370.1">
    <property type="nucleotide sequence ID" value="NZ_JACGXA010000001.1"/>
</dbReference>
<name>A0A7W3PAL8_9ACTN</name>
<evidence type="ECO:0000313" key="4">
    <source>
        <dbReference type="EMBL" id="MBA8804733.1"/>
    </source>
</evidence>
<dbReference type="Pfam" id="PF14018">
    <property type="entry name" value="DUF4234"/>
    <property type="match status" value="1"/>
</dbReference>
<gene>
    <name evidence="4" type="ORF">FB382_003024</name>
</gene>
<sequence>MSETTPSEVPTGDVAAPAPAPSYGAPMTTPMTTPQAGMMPMGATSGAPGKVRSTGLCILLAIVTFGIYSLVWFYKTHDEMKRHSGQGMGGALALILAFFVGIVMPYLTSGEVGGLYERAGREKPVSAMTGLWYFPGAFILIGPLVWFVKTNGAVNDYWKSVGAA</sequence>